<feature type="region of interest" description="Disordered" evidence="1">
    <location>
        <begin position="1010"/>
        <end position="1040"/>
    </location>
</feature>
<name>A0A084AEY0_STACB</name>
<accession>A0A084AEY0</accession>
<reference evidence="4 5" key="1">
    <citation type="journal article" date="2014" name="BMC Genomics">
        <title>Comparative genome sequencing reveals chemotype-specific gene clusters in the toxigenic black mold Stachybotrys.</title>
        <authorList>
            <person name="Semeiks J."/>
            <person name="Borek D."/>
            <person name="Otwinowski Z."/>
            <person name="Grishin N.V."/>
        </authorList>
    </citation>
    <scope>NUCLEOTIDE SEQUENCE [LARGE SCALE GENOMIC DNA]</scope>
    <source>
        <strain evidence="5">CBS 109288 / IBT 7711</strain>
    </source>
</reference>
<dbReference type="SUPFAM" id="SSF51126">
    <property type="entry name" value="Pectin lyase-like"/>
    <property type="match status" value="2"/>
</dbReference>
<feature type="signal peptide" evidence="2">
    <location>
        <begin position="1"/>
        <end position="18"/>
    </location>
</feature>
<dbReference type="GO" id="GO:0004650">
    <property type="term" value="F:polygalacturonase activity"/>
    <property type="evidence" value="ECO:0007669"/>
    <property type="project" value="InterPro"/>
</dbReference>
<dbReference type="PANTHER" id="PTHR33928">
    <property type="entry name" value="POLYGALACTURONASE QRT3"/>
    <property type="match status" value="1"/>
</dbReference>
<organism evidence="4 5">
    <name type="scientific">Stachybotrys chartarum (strain CBS 109288 / IBT 7711)</name>
    <name type="common">Toxic black mold</name>
    <name type="synonym">Stilbospora chartarum</name>
    <dbReference type="NCBI Taxonomy" id="1280523"/>
    <lineage>
        <taxon>Eukaryota</taxon>
        <taxon>Fungi</taxon>
        <taxon>Dikarya</taxon>
        <taxon>Ascomycota</taxon>
        <taxon>Pezizomycotina</taxon>
        <taxon>Sordariomycetes</taxon>
        <taxon>Hypocreomycetidae</taxon>
        <taxon>Hypocreales</taxon>
        <taxon>Stachybotryaceae</taxon>
        <taxon>Stachybotrys</taxon>
    </lineage>
</organism>
<dbReference type="HOGENOM" id="CLU_002540_0_0_1"/>
<evidence type="ECO:0000313" key="5">
    <source>
        <dbReference type="Proteomes" id="UP000028045"/>
    </source>
</evidence>
<dbReference type="InterPro" id="IPR024535">
    <property type="entry name" value="RHGA/B-epi-like_pectate_lyase"/>
</dbReference>
<evidence type="ECO:0000256" key="2">
    <source>
        <dbReference type="SAM" id="SignalP"/>
    </source>
</evidence>
<keyword evidence="5" id="KW-1185">Reference proteome</keyword>
<keyword evidence="2" id="KW-0732">Signal</keyword>
<dbReference type="Gene3D" id="2.160.20.10">
    <property type="entry name" value="Single-stranded right-handed beta-helix, Pectin lyase-like"/>
    <property type="match status" value="2"/>
</dbReference>
<dbReference type="InterPro" id="IPR039279">
    <property type="entry name" value="QRT3-like"/>
</dbReference>
<feature type="region of interest" description="Disordered" evidence="1">
    <location>
        <begin position="1459"/>
        <end position="1478"/>
    </location>
</feature>
<gene>
    <name evidence="4" type="ORF">S7711_10046</name>
</gene>
<dbReference type="InterPro" id="IPR012334">
    <property type="entry name" value="Pectin_lyas_fold"/>
</dbReference>
<evidence type="ECO:0000313" key="4">
    <source>
        <dbReference type="EMBL" id="KEY63859.1"/>
    </source>
</evidence>
<proteinExistence type="predicted"/>
<feature type="chain" id="PRO_5001770791" description="Rhamnogalacturonase A/B/Epimerase-like pectate lyase domain-containing protein" evidence="2">
    <location>
        <begin position="19"/>
        <end position="1589"/>
    </location>
</feature>
<feature type="region of interest" description="Disordered" evidence="1">
    <location>
        <begin position="1364"/>
        <end position="1412"/>
    </location>
</feature>
<protein>
    <recommendedName>
        <fullName evidence="3">Rhamnogalacturonase A/B/Epimerase-like pectate lyase domain-containing protein</fullName>
    </recommendedName>
</protein>
<dbReference type="OrthoDB" id="1046782at2759"/>
<dbReference type="InterPro" id="IPR011050">
    <property type="entry name" value="Pectin_lyase_fold/virulence"/>
</dbReference>
<dbReference type="Pfam" id="PF12708">
    <property type="entry name" value="Pect-lyase_RHGA_epim"/>
    <property type="match status" value="1"/>
</dbReference>
<evidence type="ECO:0000256" key="1">
    <source>
        <dbReference type="SAM" id="MobiDB-lite"/>
    </source>
</evidence>
<feature type="domain" description="Rhamnogalacturonase A/B/Epimerase-like pectate lyase" evidence="3">
    <location>
        <begin position="132"/>
        <end position="372"/>
    </location>
</feature>
<feature type="compositionally biased region" description="Polar residues" evidence="1">
    <location>
        <begin position="1387"/>
        <end position="1396"/>
    </location>
</feature>
<dbReference type="Proteomes" id="UP000028045">
    <property type="component" value="Unassembled WGS sequence"/>
</dbReference>
<dbReference type="PANTHER" id="PTHR33928:SF2">
    <property type="entry name" value="PECTATE LYASE SUPERFAMILY PROTEIN DOMAIN-CONTAINING PROTEIN-RELATED"/>
    <property type="match status" value="1"/>
</dbReference>
<dbReference type="CDD" id="cd23668">
    <property type="entry name" value="GH55_beta13glucanase-like"/>
    <property type="match status" value="1"/>
</dbReference>
<dbReference type="EMBL" id="KL649650">
    <property type="protein sequence ID" value="KEY63859.1"/>
    <property type="molecule type" value="Genomic_DNA"/>
</dbReference>
<evidence type="ECO:0000259" key="3">
    <source>
        <dbReference type="Pfam" id="PF12708"/>
    </source>
</evidence>
<sequence>MLLPLLLYFSAQWQHTHAAWQYADPERYPRVPDYGPQPGPDYMVDNQNNYYGTAPDKGRHRGPVWRYSGSLDTYMRNLGNETVVRGGYDKSNSTRITRFTRPDVQLQADGYWLSSLGPLGSQPLAGDGYQFFRDVTDFGADNTGETDATEAINAAVSSWNVDGDDGERCGEECGNTFTMGAIIYFPAGTYKLCTPVIQLYYTQFIGDVNDPPTIKGCDDFQGIALFDTDPYIPGASGAQWYINQNQFFRQIRNFIFDLTDMPLSTEDDDQPLVPTGIHWQVAQATSLQNLVFNMPDSDGGAEEDATTAVGIFTENGSGGFVSDLTFNGGNIGWRVGSQQFTARNLKFNDCLTAVQMIWDWGFTWQRIEISGGAIAFNISGVGGDDGQGVGSISLIDSEISDVPVGILTHDERNSPNIVLDNTVFNNVARIVQVDGGETLLSENSDLWATGRRYNGSEGTARIGDVVGAPARAQSLLDSNGRLFVRSRPQQSDLGSDAFLVATEDGGCDNDGSGDQASCINTFLREAASDGKIAYFPTGIYTIGSTVFIPTGSRLQGSSWSQIQGSGYFFSDMHNPRVMIRVGNRGDIGTMEIVEMLFSVKGNTAGAVLMEWNVAPIRQGAAAMWDSHFRIGGGKGTDLDIETCPKFGYNENCIAAALMLHVTSQASGYFENVWAWLADHDNDASVSNQPDSSITQISIYGARGILIESPGPSWFYGGGSEHSVLYNYLISNAKAIYLGHIQTKTPYFQPTPGAPAPFGAVVGDFPNDPDFSACNVTAEVWDEQCRYAWGLRIIDSTDIVLHSAGLYSFFNEYFQDCIDTNNCQSRILEVKGSEGVVIYNLFTVATVNIALGIDDTRVLQRDNQRGFTTEVSVWLPLPGGDSVNIVYVGDEIFEDPVVSCDAPCVLVIPSTELDSPTTISPSDYITSLEYGTLTTSSVNGAPVTVFVTRTTEVVLTIPPFTLDGIPFSDVNVTSRGEQPITIYPRVPIDDITLQVPDGEGGSTRRVIELPPWPLINQGPSGTGTVTEPGAEPTTSGGDRSTTYWTGIRSTVSVTRATVLTVTFPSATAPTTISCPAVTEIAFRTPDITVRTVCTESELLTLSFVCPTTRVITLLGPTTAVANVDCSLVTSWSRGVETELTEPVPTFTTWPPYGTIEPIETRVSEPEPDEDGDGVNLPCDAWFFFICISYRDTEVGGWHIILPPGIYGPGPPPTQLIDWPPGFKLRGRLPSWPRIAIGNDGQITTEEEPECETRTASACSTTTHYFGTTSDGSTITTSESTSSHCETISGCSVSDSDESTTTEEIEGTQTVAPVGTWIDEAWPTEDLGDTASRSIFARFSAALAAEQASRGGTVISFTPGPTASPTCASGTGCGGQDPKDPSSGGHRAPTTTIGEPTTSSSSSSSSRPDPPQGTQAVLIGFESVIFFDGTGNSNSESSWLWYELNIGGSIDVCDDSPVFSLRDDDTPVRDPGYPPSMEADEDVWGRSGCRYIGNDDEPGDFQCDGVDRFRCERDSQFDETLSCSGVGYVSDYRPRVRCRLPASRSFQGQAPPAIQGDVIVNGTVENDEEYVWSRNGWPPHTIPAATAIPTL</sequence>
<feature type="compositionally biased region" description="Polar residues" evidence="1">
    <location>
        <begin position="1031"/>
        <end position="1040"/>
    </location>
</feature>